<comment type="caution">
    <text evidence="2">Lacks conserved residue(s) required for the propagation of feature annotation.</text>
</comment>
<name>A0ABP6IA85_9ACTN</name>
<keyword evidence="2" id="KW-0479">Metal-binding</keyword>
<dbReference type="RefSeq" id="WP_344969994.1">
    <property type="nucleotide sequence ID" value="NZ_BAAAVI010000011.1"/>
</dbReference>
<dbReference type="InterPro" id="IPR023635">
    <property type="entry name" value="Peptide_deformylase"/>
</dbReference>
<evidence type="ECO:0000256" key="2">
    <source>
        <dbReference type="HAMAP-Rule" id="MF_00163"/>
    </source>
</evidence>
<dbReference type="PANTHER" id="PTHR10458:SF22">
    <property type="entry name" value="PEPTIDE DEFORMYLASE"/>
    <property type="match status" value="1"/>
</dbReference>
<gene>
    <name evidence="4" type="primary">def_1</name>
    <name evidence="4" type="ORF">GCM10010517_20440</name>
</gene>
<dbReference type="SUPFAM" id="SSF56420">
    <property type="entry name" value="Peptide deformylase"/>
    <property type="match status" value="1"/>
</dbReference>
<organism evidence="4 5">
    <name type="scientific">Streptosporangium fragile</name>
    <dbReference type="NCBI Taxonomy" id="46186"/>
    <lineage>
        <taxon>Bacteria</taxon>
        <taxon>Bacillati</taxon>
        <taxon>Actinomycetota</taxon>
        <taxon>Actinomycetes</taxon>
        <taxon>Streptosporangiales</taxon>
        <taxon>Streptosporangiaceae</taxon>
        <taxon>Streptosporangium</taxon>
    </lineage>
</organism>
<dbReference type="Pfam" id="PF01327">
    <property type="entry name" value="Pep_deformylase"/>
    <property type="match status" value="1"/>
</dbReference>
<dbReference type="CDD" id="cd00487">
    <property type="entry name" value="Pep_deformylase"/>
    <property type="match status" value="1"/>
</dbReference>
<evidence type="ECO:0000313" key="5">
    <source>
        <dbReference type="Proteomes" id="UP001500831"/>
    </source>
</evidence>
<comment type="cofactor">
    <cofactor evidence="2">
        <name>Fe(2+)</name>
        <dbReference type="ChEBI" id="CHEBI:29033"/>
    </cofactor>
    <text evidence="2">Binds 1 Fe(2+) ion.</text>
</comment>
<dbReference type="Proteomes" id="UP001500831">
    <property type="component" value="Unassembled WGS sequence"/>
</dbReference>
<dbReference type="EMBL" id="BAAAVI010000011">
    <property type="protein sequence ID" value="GAA2861695.1"/>
    <property type="molecule type" value="Genomic_DNA"/>
</dbReference>
<dbReference type="PIRSF" id="PIRSF004749">
    <property type="entry name" value="Pep_def"/>
    <property type="match status" value="1"/>
</dbReference>
<comment type="caution">
    <text evidence="4">The sequence shown here is derived from an EMBL/GenBank/DDBJ whole genome shotgun (WGS) entry which is preliminary data.</text>
</comment>
<evidence type="ECO:0000256" key="3">
    <source>
        <dbReference type="SAM" id="MobiDB-lite"/>
    </source>
</evidence>
<accession>A0ABP6IA85</accession>
<reference evidence="5" key="1">
    <citation type="journal article" date="2019" name="Int. J. Syst. Evol. Microbiol.">
        <title>The Global Catalogue of Microorganisms (GCM) 10K type strain sequencing project: providing services to taxonomists for standard genome sequencing and annotation.</title>
        <authorList>
            <consortium name="The Broad Institute Genomics Platform"/>
            <consortium name="The Broad Institute Genome Sequencing Center for Infectious Disease"/>
            <person name="Wu L."/>
            <person name="Ma J."/>
        </authorList>
    </citation>
    <scope>NUCLEOTIDE SEQUENCE [LARGE SCALE GENOMIC DNA]</scope>
    <source>
        <strain evidence="5">JCM 6242</strain>
    </source>
</reference>
<dbReference type="NCBIfam" id="TIGR00079">
    <property type="entry name" value="pept_deformyl"/>
    <property type="match status" value="1"/>
</dbReference>
<dbReference type="Gene3D" id="3.90.45.10">
    <property type="entry name" value="Peptide deformylase"/>
    <property type="match status" value="1"/>
</dbReference>
<feature type="region of interest" description="Disordered" evidence="3">
    <location>
        <begin position="1"/>
        <end position="35"/>
    </location>
</feature>
<comment type="similarity">
    <text evidence="1 2">Belongs to the polypeptide deformylase family.</text>
</comment>
<feature type="binding site" evidence="2">
    <location>
        <position position="111"/>
    </location>
    <ligand>
        <name>Fe cation</name>
        <dbReference type="ChEBI" id="CHEBI:24875"/>
    </ligand>
</feature>
<dbReference type="PANTHER" id="PTHR10458">
    <property type="entry name" value="PEPTIDE DEFORMYLASE"/>
    <property type="match status" value="1"/>
</dbReference>
<feature type="binding site" evidence="2">
    <location>
        <position position="158"/>
    </location>
    <ligand>
        <name>Fe cation</name>
        <dbReference type="ChEBI" id="CHEBI:24875"/>
    </ligand>
</feature>
<keyword evidence="2" id="KW-0408">Iron</keyword>
<protein>
    <recommendedName>
        <fullName evidence="2">Peptide deformylase-like</fullName>
    </recommendedName>
    <alternativeName>
        <fullName evidence="2">Polypeptide deformylase-like</fullName>
    </alternativeName>
</protein>
<evidence type="ECO:0000256" key="1">
    <source>
        <dbReference type="ARBA" id="ARBA00010759"/>
    </source>
</evidence>
<feature type="binding site" evidence="2">
    <location>
        <position position="154"/>
    </location>
    <ligand>
        <name>Fe cation</name>
        <dbReference type="ChEBI" id="CHEBI:24875"/>
    </ligand>
</feature>
<dbReference type="HAMAP" id="MF_00163">
    <property type="entry name" value="Pep_deformylase"/>
    <property type="match status" value="1"/>
</dbReference>
<proteinExistence type="inferred from homology"/>
<evidence type="ECO:0000313" key="4">
    <source>
        <dbReference type="EMBL" id="GAA2861695.1"/>
    </source>
</evidence>
<dbReference type="InterPro" id="IPR036821">
    <property type="entry name" value="Peptide_deformylase_sf"/>
</dbReference>
<sequence>MTAFRPARGTALASGTPRPLVGAPHPLLTSRADPVDPADPRVVAVAADLLATMRHSRGCMGLAAPQIGVGWRLLSVDVSRHPRARSCAGELVMANPRLVAASRWEPAREGCVSVPGLVGDVPRATRITVRGEHPGTGASLTVHADAFEARCIQHQLDHLDGVLFLDRVPGAWAVRRLEKRVKRRMA</sequence>
<keyword evidence="5" id="KW-1185">Reference proteome</keyword>
<dbReference type="PRINTS" id="PR01576">
    <property type="entry name" value="PDEFORMYLASE"/>
</dbReference>